<dbReference type="RefSeq" id="WP_006567903.1">
    <property type="nucleotide sequence ID" value="NZ_BAABZP010000001.1"/>
</dbReference>
<sequence length="92" mass="11135">MADQGLLDFLAEKSRCAYLSELRDRQKDREISRILNKIDAESFSTKDWQDALEYFTYVKKEIQDKKVQKRIWKNIFQENTVNNFTKLYFCII</sequence>
<dbReference type="AlphaFoldDB" id="A0A6N2UXX3"/>
<proteinExistence type="predicted"/>
<evidence type="ECO:0000313" key="1">
    <source>
        <dbReference type="EMBL" id="VYT22570.1"/>
    </source>
</evidence>
<dbReference type="EMBL" id="CACRSQ010000007">
    <property type="protein sequence ID" value="VYT22570.1"/>
    <property type="molecule type" value="Genomic_DNA"/>
</dbReference>
<gene>
    <name evidence="1" type="ORF">ACLFYP115_02138</name>
</gene>
<organism evidence="1">
    <name type="scientific">Anaerostipes caccae</name>
    <dbReference type="NCBI Taxonomy" id="105841"/>
    <lineage>
        <taxon>Bacteria</taxon>
        <taxon>Bacillati</taxon>
        <taxon>Bacillota</taxon>
        <taxon>Clostridia</taxon>
        <taxon>Lachnospirales</taxon>
        <taxon>Lachnospiraceae</taxon>
        <taxon>Anaerostipes</taxon>
    </lineage>
</organism>
<reference evidence="1" key="1">
    <citation type="submission" date="2019-11" db="EMBL/GenBank/DDBJ databases">
        <authorList>
            <person name="Feng L."/>
        </authorList>
    </citation>
    <scope>NUCLEOTIDE SEQUENCE</scope>
    <source>
        <strain evidence="1">AcaccaeLFYP115</strain>
    </source>
</reference>
<protein>
    <submittedName>
        <fullName evidence="1">Uncharacterized protein</fullName>
    </submittedName>
</protein>
<name>A0A6N2UXX3_9FIRM</name>
<accession>A0A6N2UXX3</accession>